<dbReference type="InterPro" id="IPR028082">
    <property type="entry name" value="Peripla_BP_I"/>
</dbReference>
<dbReference type="SUPFAM" id="SSF53822">
    <property type="entry name" value="Periplasmic binding protein-like I"/>
    <property type="match status" value="1"/>
</dbReference>
<evidence type="ECO:0000313" key="7">
    <source>
        <dbReference type="EMBL" id="CAG9332932.1"/>
    </source>
</evidence>
<comment type="caution">
    <text evidence="7">The sequence shown here is derived from an EMBL/GenBank/DDBJ whole genome shotgun (WGS) entry which is preliminary data.</text>
</comment>
<organism evidence="7 8">
    <name type="scientific">Blepharisma stoltei</name>
    <dbReference type="NCBI Taxonomy" id="1481888"/>
    <lineage>
        <taxon>Eukaryota</taxon>
        <taxon>Sar</taxon>
        <taxon>Alveolata</taxon>
        <taxon>Ciliophora</taxon>
        <taxon>Postciliodesmatophora</taxon>
        <taxon>Heterotrichea</taxon>
        <taxon>Heterotrichida</taxon>
        <taxon>Blepharismidae</taxon>
        <taxon>Blepharisma</taxon>
    </lineage>
</organism>
<evidence type="ECO:0000256" key="2">
    <source>
        <dbReference type="ARBA" id="ARBA00022692"/>
    </source>
</evidence>
<evidence type="ECO:0000259" key="6">
    <source>
        <dbReference type="Pfam" id="PF01094"/>
    </source>
</evidence>
<gene>
    <name evidence="7" type="ORF">BSTOLATCC_MIC57217</name>
</gene>
<feature type="transmembrane region" description="Helical" evidence="5">
    <location>
        <begin position="779"/>
        <end position="806"/>
    </location>
</feature>
<dbReference type="PANTHER" id="PTHR24061">
    <property type="entry name" value="CALCIUM-SENSING RECEPTOR-RELATED"/>
    <property type="match status" value="1"/>
</dbReference>
<keyword evidence="8" id="KW-1185">Reference proteome</keyword>
<feature type="transmembrane region" description="Helical" evidence="5">
    <location>
        <begin position="1015"/>
        <end position="1034"/>
    </location>
</feature>
<evidence type="ECO:0000256" key="1">
    <source>
        <dbReference type="ARBA" id="ARBA00004370"/>
    </source>
</evidence>
<dbReference type="InterPro" id="IPR001828">
    <property type="entry name" value="ANF_lig-bd_rcpt"/>
</dbReference>
<dbReference type="Pfam" id="PF01094">
    <property type="entry name" value="ANF_receptor"/>
    <property type="match status" value="1"/>
</dbReference>
<feature type="transmembrane region" description="Helical" evidence="5">
    <location>
        <begin position="922"/>
        <end position="941"/>
    </location>
</feature>
<feature type="transmembrane region" description="Helical" evidence="5">
    <location>
        <begin position="826"/>
        <end position="851"/>
    </location>
</feature>
<keyword evidence="2 5" id="KW-0812">Transmembrane</keyword>
<dbReference type="GO" id="GO:0004930">
    <property type="term" value="F:G protein-coupled receptor activity"/>
    <property type="evidence" value="ECO:0007669"/>
    <property type="project" value="InterPro"/>
</dbReference>
<feature type="transmembrane region" description="Helical" evidence="5">
    <location>
        <begin position="1040"/>
        <end position="1062"/>
    </location>
</feature>
<dbReference type="PANTHER" id="PTHR24061:SF599">
    <property type="entry name" value="G-PROTEIN COUPLED RECEPTORS FAMILY 3 PROFILE DOMAIN-CONTAINING PROTEIN"/>
    <property type="match status" value="1"/>
</dbReference>
<evidence type="ECO:0000256" key="4">
    <source>
        <dbReference type="ARBA" id="ARBA00023136"/>
    </source>
</evidence>
<dbReference type="Proteomes" id="UP001162131">
    <property type="component" value="Unassembled WGS sequence"/>
</dbReference>
<dbReference type="GO" id="GO:0005886">
    <property type="term" value="C:plasma membrane"/>
    <property type="evidence" value="ECO:0007669"/>
    <property type="project" value="TreeGrafter"/>
</dbReference>
<accession>A0AAU9K6W2</accession>
<feature type="domain" description="Receptor ligand binding region" evidence="6">
    <location>
        <begin position="406"/>
        <end position="658"/>
    </location>
</feature>
<proteinExistence type="predicted"/>
<evidence type="ECO:0000313" key="8">
    <source>
        <dbReference type="Proteomes" id="UP001162131"/>
    </source>
</evidence>
<dbReference type="InterPro" id="IPR000068">
    <property type="entry name" value="GPCR_3_Ca_sens_rcpt-rel"/>
</dbReference>
<dbReference type="Gene3D" id="3.40.50.2300">
    <property type="match status" value="2"/>
</dbReference>
<feature type="transmembrane region" description="Helical" evidence="5">
    <location>
        <begin position="985"/>
        <end position="1003"/>
    </location>
</feature>
<reference evidence="7" key="1">
    <citation type="submission" date="2021-09" db="EMBL/GenBank/DDBJ databases">
        <authorList>
            <consortium name="AG Swart"/>
            <person name="Singh M."/>
            <person name="Singh A."/>
            <person name="Seah K."/>
            <person name="Emmerich C."/>
        </authorList>
    </citation>
    <scope>NUCLEOTIDE SEQUENCE</scope>
    <source>
        <strain evidence="7">ATCC30299</strain>
    </source>
</reference>
<name>A0AAU9K6W2_9CILI</name>
<evidence type="ECO:0000256" key="5">
    <source>
        <dbReference type="SAM" id="Phobius"/>
    </source>
</evidence>
<feature type="transmembrane region" description="Helical" evidence="5">
    <location>
        <begin position="953"/>
        <end position="973"/>
    </location>
</feature>
<protein>
    <recommendedName>
        <fullName evidence="6">Receptor ligand binding region domain-containing protein</fullName>
    </recommendedName>
</protein>
<comment type="subcellular location">
    <subcellularLocation>
        <location evidence="1">Membrane</location>
    </subcellularLocation>
</comment>
<evidence type="ECO:0000256" key="3">
    <source>
        <dbReference type="ARBA" id="ARBA00022989"/>
    </source>
</evidence>
<feature type="transmembrane region" description="Helical" evidence="5">
    <location>
        <begin position="736"/>
        <end position="758"/>
    </location>
</feature>
<keyword evidence="4 5" id="KW-0472">Membrane</keyword>
<sequence>MIYEKSSILSPIYLLDFLKEISPLIEWHNCEYPEALNCFNAYENSMLVLDLTDRIENQFFISELCEERAVPHLLFENKLNYIDQFTFSVATSLLDQINAFIAVLRYFGWTQGLVANNGLTNSIGENLNNYSEKFNYLAIESGANIDELVNRIITPLGSTLYYIFLDSEKSYIIQKALISTKLLDSGNGIVLDQKSGYKCIINGALIITVKGQELSASDEDYKKSSIKNLISELLNRIQTESKLEIFSQLNFLLKKHSISRNFSLINIQGGKKVIVGEIIDENLSVFRNITFPGNCTTIPKSEKKILQLSIEAGTSNPVGPPIPFGLIGGYGSYAAADVINEGDSGVLTNFQIEMFNFDCGTTIYNATFANACYLKDKEKFGLGHISALGSVMTIGSMISFKQLNLTFPIVSAANGDASLSSKANFPMYMRVQLSIYYGYSLLPVLIRAFGWQKVSVLYQNDSLGLASYYYLSQSAKNNKLFIINPESSRSIPPNLDRSGVKRYSYLLQEIIDSQARVFISLVQNPAIYYILEEFYNLGLRKGDLVVLTSLSEIVPLVGYDNLYKYKLYETGVPIITMYGQSWVGPLGAKALLKISSAYGNQKNSYSCFYFDSVFLIAYALDYMINRGFDYTNPNKLNEVMRNQQFYGCTGEVIIEKGSNDRILQAFELFANKLDEDKNLKTYIVGQFKPQSTRLLKIEESMVFADGSTIKPSDLRNTNYECPFPNRLIKTFAKGRALVFGVCFGVALISLIITIYIWRRWWKISIEPLKTKEEITLQDCIVGGTIIIEFFQFLAMGPDFSAINSIITGIFDTFSLNLDNILKLRNGVFWIIVNVVFGSIGLWVILCLVVLLRLDEKFPTNLIFRYLDILANYLMPILGDLCFIPFISICLDIFLCDQTIGDNFTDSFLAQDCYFFCWTGEHLTYTILSVFALIAYEPLAVFCRPLWQELQPYLHVKAVPLFLMVKTMVQIILIAMNKTVKRAQSILHGILFILAMFFYIIFLFKFKPYNYPRFSWWQALVSTGVVWFAIISIAAQCIGGTPLILVFILILGLAIIAIIGVYVQQKKYPSLLFRNKGQDTSNLFKFAFSFGKSSKLALSKIVPNGT</sequence>
<dbReference type="AlphaFoldDB" id="A0AAU9K6W2"/>
<dbReference type="EMBL" id="CAJZBQ010000055">
    <property type="protein sequence ID" value="CAG9332932.1"/>
    <property type="molecule type" value="Genomic_DNA"/>
</dbReference>
<feature type="transmembrane region" description="Helical" evidence="5">
    <location>
        <begin position="872"/>
        <end position="894"/>
    </location>
</feature>
<keyword evidence="3 5" id="KW-1133">Transmembrane helix</keyword>